<protein>
    <submittedName>
        <fullName evidence="1">Uncharacterized protein</fullName>
    </submittedName>
</protein>
<name>A0AAE0ZQ24_9GAST</name>
<evidence type="ECO:0000313" key="2">
    <source>
        <dbReference type="Proteomes" id="UP001283361"/>
    </source>
</evidence>
<keyword evidence="2" id="KW-1185">Reference proteome</keyword>
<dbReference type="Proteomes" id="UP001283361">
    <property type="component" value="Unassembled WGS sequence"/>
</dbReference>
<comment type="caution">
    <text evidence="1">The sequence shown here is derived from an EMBL/GenBank/DDBJ whole genome shotgun (WGS) entry which is preliminary data.</text>
</comment>
<sequence length="115" mass="13302">MMDVKAAGGTERDTSLFRVKCPEGFWFRSWDPNPQLKLDLVRPNLQPPAPLSFSLTKNAQQEFGQLLRFVIKRKKNWKHQATIVAEHSNLCTIQYLFKYLGVTAHLAESEVREKD</sequence>
<organism evidence="1 2">
    <name type="scientific">Elysia crispata</name>
    <name type="common">lettuce slug</name>
    <dbReference type="NCBI Taxonomy" id="231223"/>
    <lineage>
        <taxon>Eukaryota</taxon>
        <taxon>Metazoa</taxon>
        <taxon>Spiralia</taxon>
        <taxon>Lophotrochozoa</taxon>
        <taxon>Mollusca</taxon>
        <taxon>Gastropoda</taxon>
        <taxon>Heterobranchia</taxon>
        <taxon>Euthyneura</taxon>
        <taxon>Panpulmonata</taxon>
        <taxon>Sacoglossa</taxon>
        <taxon>Placobranchoidea</taxon>
        <taxon>Plakobranchidae</taxon>
        <taxon>Elysia</taxon>
    </lineage>
</organism>
<dbReference type="EMBL" id="JAWDGP010003532">
    <property type="protein sequence ID" value="KAK3773495.1"/>
    <property type="molecule type" value="Genomic_DNA"/>
</dbReference>
<evidence type="ECO:0000313" key="1">
    <source>
        <dbReference type="EMBL" id="KAK3773495.1"/>
    </source>
</evidence>
<reference evidence="1" key="1">
    <citation type="journal article" date="2023" name="G3 (Bethesda)">
        <title>A reference genome for the long-term kleptoplast-retaining sea slug Elysia crispata morphotype clarki.</title>
        <authorList>
            <person name="Eastman K.E."/>
            <person name="Pendleton A.L."/>
            <person name="Shaikh M.A."/>
            <person name="Suttiyut T."/>
            <person name="Ogas R."/>
            <person name="Tomko P."/>
            <person name="Gavelis G."/>
            <person name="Widhalm J.R."/>
            <person name="Wisecaver J.H."/>
        </authorList>
    </citation>
    <scope>NUCLEOTIDE SEQUENCE</scope>
    <source>
        <strain evidence="1">ECLA1</strain>
    </source>
</reference>
<dbReference type="AlphaFoldDB" id="A0AAE0ZQ24"/>
<gene>
    <name evidence="1" type="ORF">RRG08_009267</name>
</gene>
<proteinExistence type="predicted"/>
<accession>A0AAE0ZQ24</accession>